<protein>
    <submittedName>
        <fullName evidence="1">Uncharacterized protein</fullName>
    </submittedName>
</protein>
<organism evidence="1 2">
    <name type="scientific">Diversispora epigaea</name>
    <dbReference type="NCBI Taxonomy" id="1348612"/>
    <lineage>
        <taxon>Eukaryota</taxon>
        <taxon>Fungi</taxon>
        <taxon>Fungi incertae sedis</taxon>
        <taxon>Mucoromycota</taxon>
        <taxon>Glomeromycotina</taxon>
        <taxon>Glomeromycetes</taxon>
        <taxon>Diversisporales</taxon>
        <taxon>Diversisporaceae</taxon>
        <taxon>Diversispora</taxon>
    </lineage>
</organism>
<evidence type="ECO:0000313" key="2">
    <source>
        <dbReference type="Proteomes" id="UP000266861"/>
    </source>
</evidence>
<keyword evidence="2" id="KW-1185">Reference proteome</keyword>
<gene>
    <name evidence="1" type="ORF">Glove_208g213</name>
</gene>
<dbReference type="EMBL" id="PQFF01000195">
    <property type="protein sequence ID" value="RHZ76036.1"/>
    <property type="molecule type" value="Genomic_DNA"/>
</dbReference>
<dbReference type="OrthoDB" id="2440741at2759"/>
<reference evidence="1 2" key="1">
    <citation type="submission" date="2018-08" db="EMBL/GenBank/DDBJ databases">
        <title>Genome and evolution of the arbuscular mycorrhizal fungus Diversispora epigaea (formerly Glomus versiforme) and its bacterial endosymbionts.</title>
        <authorList>
            <person name="Sun X."/>
            <person name="Fei Z."/>
            <person name="Harrison M."/>
        </authorList>
    </citation>
    <scope>NUCLEOTIDE SEQUENCE [LARGE SCALE GENOMIC DNA]</scope>
    <source>
        <strain evidence="1 2">IT104</strain>
    </source>
</reference>
<name>A0A397IQL3_9GLOM</name>
<comment type="caution">
    <text evidence="1">The sequence shown here is derived from an EMBL/GenBank/DDBJ whole genome shotgun (WGS) entry which is preliminary data.</text>
</comment>
<dbReference type="Proteomes" id="UP000266861">
    <property type="component" value="Unassembled WGS sequence"/>
</dbReference>
<sequence>MFIVDYQKQNLNINMATVPNKMHYLDLGLFKYQIEFTTELLKLKQGKLVDNINQKIVKIPRHSSLKVFKKGMQLLSRLTASEYKDMMKIMVFVVDSLYSKDYTCFQN</sequence>
<accession>A0A397IQL3</accession>
<proteinExistence type="predicted"/>
<evidence type="ECO:0000313" key="1">
    <source>
        <dbReference type="EMBL" id="RHZ76036.1"/>
    </source>
</evidence>
<dbReference type="AlphaFoldDB" id="A0A397IQL3"/>